<evidence type="ECO:0000256" key="6">
    <source>
        <dbReference type="ARBA" id="ARBA00037589"/>
    </source>
</evidence>
<name>A0A1H6QUL0_9GAMM</name>
<dbReference type="PANTHER" id="PTHR38042">
    <property type="entry name" value="UROPORPHYRINOGEN-III SYNTHASE, CHLOROPLASTIC"/>
    <property type="match status" value="1"/>
</dbReference>
<sequence length="262" mass="28055">MTARPDAGGWRLLLTRPAEECAALAGRLAEEGIHSSSLPLLAIEPLAETPELRSLFFDLDRYSAVIVVSKPAARLGLALLDRYWPQPPANQCWFGVGAATGELLADYGLTVAWPTAGEDSEALLALPELAAALSVPRPRVLILRGEGGRELIADSLRCQGLAVDHVELYRRALPDYPPGILLERVRTERLNGLQISSGQGFEHLRQLAAADWPALLRIPLFVPSPRVAELARAAGSQTVVDCHGASATALLAALQGRPAPTF</sequence>
<dbReference type="PANTHER" id="PTHR38042:SF1">
    <property type="entry name" value="UROPORPHYRINOGEN-III SYNTHASE, CHLOROPLASTIC"/>
    <property type="match status" value="1"/>
</dbReference>
<evidence type="ECO:0000256" key="9">
    <source>
        <dbReference type="RuleBase" id="RU366031"/>
    </source>
</evidence>
<dbReference type="GO" id="GO:0006780">
    <property type="term" value="P:uroporphyrinogen III biosynthetic process"/>
    <property type="evidence" value="ECO:0007669"/>
    <property type="project" value="UniProtKB-UniRule"/>
</dbReference>
<proteinExistence type="inferred from homology"/>
<dbReference type="SUPFAM" id="SSF69618">
    <property type="entry name" value="HemD-like"/>
    <property type="match status" value="1"/>
</dbReference>
<dbReference type="GO" id="GO:0006782">
    <property type="term" value="P:protoporphyrinogen IX biosynthetic process"/>
    <property type="evidence" value="ECO:0007669"/>
    <property type="project" value="UniProtKB-UniRule"/>
</dbReference>
<dbReference type="UniPathway" id="UPA00251">
    <property type="reaction ID" value="UER00320"/>
</dbReference>
<keyword evidence="5 9" id="KW-0627">Porphyrin biosynthesis</keyword>
<organism evidence="11 12">
    <name type="scientific">Azotobacter beijerinckii</name>
    <dbReference type="NCBI Taxonomy" id="170623"/>
    <lineage>
        <taxon>Bacteria</taxon>
        <taxon>Pseudomonadati</taxon>
        <taxon>Pseudomonadota</taxon>
        <taxon>Gammaproteobacteria</taxon>
        <taxon>Pseudomonadales</taxon>
        <taxon>Pseudomonadaceae</taxon>
        <taxon>Azotobacter</taxon>
    </lineage>
</organism>
<dbReference type="CDD" id="cd06578">
    <property type="entry name" value="HemD"/>
    <property type="match status" value="1"/>
</dbReference>
<dbReference type="EC" id="4.2.1.75" evidence="3 9"/>
<dbReference type="InterPro" id="IPR003754">
    <property type="entry name" value="4pyrrol_synth_uPrphyn_synth"/>
</dbReference>
<dbReference type="Pfam" id="PF02602">
    <property type="entry name" value="HEM4"/>
    <property type="match status" value="1"/>
</dbReference>
<dbReference type="EMBL" id="FNYO01000006">
    <property type="protein sequence ID" value="SEI47381.1"/>
    <property type="molecule type" value="Genomic_DNA"/>
</dbReference>
<keyword evidence="4 9" id="KW-0456">Lyase</keyword>
<comment type="function">
    <text evidence="6 9">Catalyzes cyclization of the linear tetrapyrrole, hydroxymethylbilane, to the macrocyclic uroporphyrinogen III.</text>
</comment>
<dbReference type="Proteomes" id="UP000199005">
    <property type="component" value="Unassembled WGS sequence"/>
</dbReference>
<dbReference type="InterPro" id="IPR036108">
    <property type="entry name" value="4pyrrol_syn_uPrphyn_synt_sf"/>
</dbReference>
<accession>A0A1H6QUL0</accession>
<dbReference type="NCBIfam" id="NF004395">
    <property type="entry name" value="PRK05752.1"/>
    <property type="match status" value="1"/>
</dbReference>
<gene>
    <name evidence="11" type="ORF">SAMN04244579_00712</name>
</gene>
<evidence type="ECO:0000313" key="12">
    <source>
        <dbReference type="Proteomes" id="UP000199005"/>
    </source>
</evidence>
<evidence type="ECO:0000259" key="10">
    <source>
        <dbReference type="Pfam" id="PF02602"/>
    </source>
</evidence>
<dbReference type="RefSeq" id="WP_090897247.1">
    <property type="nucleotide sequence ID" value="NZ_FNYO01000006.1"/>
</dbReference>
<feature type="domain" description="Tetrapyrrole biosynthesis uroporphyrinogen III synthase" evidence="10">
    <location>
        <begin position="23"/>
        <end position="250"/>
    </location>
</feature>
<protein>
    <recommendedName>
        <fullName evidence="7 9">Uroporphyrinogen-III synthase</fullName>
        <ecNumber evidence="3 9">4.2.1.75</ecNumber>
    </recommendedName>
</protein>
<evidence type="ECO:0000256" key="4">
    <source>
        <dbReference type="ARBA" id="ARBA00023239"/>
    </source>
</evidence>
<comment type="similarity">
    <text evidence="2 9">Belongs to the uroporphyrinogen-III synthase family.</text>
</comment>
<comment type="pathway">
    <text evidence="1 9">Porphyrin-containing compound metabolism; protoporphyrin-IX biosynthesis; coproporphyrinogen-III from 5-aminolevulinate: step 3/4.</text>
</comment>
<evidence type="ECO:0000256" key="5">
    <source>
        <dbReference type="ARBA" id="ARBA00023244"/>
    </source>
</evidence>
<evidence type="ECO:0000256" key="8">
    <source>
        <dbReference type="ARBA" id="ARBA00048617"/>
    </source>
</evidence>
<evidence type="ECO:0000256" key="1">
    <source>
        <dbReference type="ARBA" id="ARBA00004772"/>
    </source>
</evidence>
<comment type="catalytic activity">
    <reaction evidence="8 9">
        <text>hydroxymethylbilane = uroporphyrinogen III + H2O</text>
        <dbReference type="Rhea" id="RHEA:18965"/>
        <dbReference type="ChEBI" id="CHEBI:15377"/>
        <dbReference type="ChEBI" id="CHEBI:57308"/>
        <dbReference type="ChEBI" id="CHEBI:57845"/>
        <dbReference type="EC" id="4.2.1.75"/>
    </reaction>
</comment>
<evidence type="ECO:0000256" key="3">
    <source>
        <dbReference type="ARBA" id="ARBA00013109"/>
    </source>
</evidence>
<dbReference type="InterPro" id="IPR039793">
    <property type="entry name" value="UROS/Hem4"/>
</dbReference>
<evidence type="ECO:0000256" key="2">
    <source>
        <dbReference type="ARBA" id="ARBA00008133"/>
    </source>
</evidence>
<evidence type="ECO:0000256" key="7">
    <source>
        <dbReference type="ARBA" id="ARBA00040167"/>
    </source>
</evidence>
<evidence type="ECO:0000313" key="11">
    <source>
        <dbReference type="EMBL" id="SEI47381.1"/>
    </source>
</evidence>
<dbReference type="Gene3D" id="3.40.50.10090">
    <property type="match status" value="2"/>
</dbReference>
<dbReference type="STRING" id="170623.SAMN04244579_00712"/>
<dbReference type="AlphaFoldDB" id="A0A1H6QUL0"/>
<reference evidence="11 12" key="1">
    <citation type="submission" date="2016-10" db="EMBL/GenBank/DDBJ databases">
        <authorList>
            <person name="de Groot N.N."/>
        </authorList>
    </citation>
    <scope>NUCLEOTIDE SEQUENCE [LARGE SCALE GENOMIC DNA]</scope>
    <source>
        <strain evidence="11 12">DSM 1041</strain>
    </source>
</reference>
<dbReference type="GO" id="GO:0004852">
    <property type="term" value="F:uroporphyrinogen-III synthase activity"/>
    <property type="evidence" value="ECO:0007669"/>
    <property type="project" value="UniProtKB-UniRule"/>
</dbReference>